<gene>
    <name evidence="9" type="ORF">GCM10009539_43020</name>
</gene>
<evidence type="ECO:0000256" key="3">
    <source>
        <dbReference type="ARBA" id="ARBA00022630"/>
    </source>
</evidence>
<protein>
    <submittedName>
        <fullName evidence="9">Acyl-CoA dehydrogenase</fullName>
    </submittedName>
</protein>
<dbReference type="Pfam" id="PF00441">
    <property type="entry name" value="Acyl-CoA_dh_1"/>
    <property type="match status" value="2"/>
</dbReference>
<dbReference type="InterPro" id="IPR036250">
    <property type="entry name" value="AcylCo_DH-like_C"/>
</dbReference>
<dbReference type="Gene3D" id="1.20.140.10">
    <property type="entry name" value="Butyryl-CoA Dehydrogenase, subunit A, domain 3"/>
    <property type="match status" value="2"/>
</dbReference>
<evidence type="ECO:0000256" key="2">
    <source>
        <dbReference type="ARBA" id="ARBA00009347"/>
    </source>
</evidence>
<keyword evidence="10" id="KW-1185">Reference proteome</keyword>
<feature type="domain" description="Acyl-CoA dehydrogenase/oxidase C-terminal" evidence="6">
    <location>
        <begin position="202"/>
        <end position="350"/>
    </location>
</feature>
<comment type="similarity">
    <text evidence="2">Belongs to the acyl-CoA dehydrogenase family.</text>
</comment>
<evidence type="ECO:0000313" key="10">
    <source>
        <dbReference type="Proteomes" id="UP001500967"/>
    </source>
</evidence>
<sequence length="722" mass="75353">MALALTDDHRQLADVVRSFATAHELRRATREALTRDTPTNPAWKQIADLGWTGLHLPEAHGGSDAGLTELAVVAEQLGAAPAPGPFVAAVAAGAVLDAVAPDDVKAGLLPGLADGSRIVVLGLTGALTGSGGTVSGAVGPVPGARWADHAVVRVGADDLALLPLADVVSEPTPGLDPSLGAARLRAENVAARIFPGAARLAVRIGRTLAAAEAAGGAHATLTMALEYAKVREQFGRTIGSFQAVKHHLADMLVEAETATATAWDAARAASAAGAPGADAADGVQADQAAAVAAASALHAYQANAQKAIQILGGIGFTFEHDAHLYLRRAITLAALWGPVTTARDDVAASALAGVRREYAVDLPPEAEAYRAEARGFLETYRAAEPADRRRLLVDSGYLVPHWPKPWGRAAGPIEQLVIEQEFTGVDVPQLGIGGWVTLTISQHADDEQIRRWIPASLRGDLVWCQLFSEPGAGSDAAAVQTRGIKVEGGWRVTGQKVWTSGAQYCNRGLATVRTDPEVPKHQGITAMVVDLTAPGVEVRPLKEITGAAMFNEVFFTDVFVPDEDVVGAVDAGWTVARATLGNERVSIGRETTLGIRASQLVRVIDGFGVTDVGLLREYGRLVAIEQSTRLLNLRMVTRAVVGGTEPSIEGALTKLIGAELAQSLSELGLLLAGPGAIDGTADLLTTGYLYSRAMTIAGGTSEISRNVIAERILGLPRDPLNR</sequence>
<dbReference type="InterPro" id="IPR046373">
    <property type="entry name" value="Acyl-CoA_Oxase/DH_mid-dom_sf"/>
</dbReference>
<proteinExistence type="inferred from homology"/>
<reference evidence="9 10" key="1">
    <citation type="journal article" date="2019" name="Int. J. Syst. Evol. Microbiol.">
        <title>The Global Catalogue of Microorganisms (GCM) 10K type strain sequencing project: providing services to taxonomists for standard genome sequencing and annotation.</title>
        <authorList>
            <consortium name="The Broad Institute Genomics Platform"/>
            <consortium name="The Broad Institute Genome Sequencing Center for Infectious Disease"/>
            <person name="Wu L."/>
            <person name="Ma J."/>
        </authorList>
    </citation>
    <scope>NUCLEOTIDE SEQUENCE [LARGE SCALE GENOMIC DNA]</scope>
    <source>
        <strain evidence="9 10">JCM 10425</strain>
    </source>
</reference>
<organism evidence="9 10">
    <name type="scientific">Cryptosporangium japonicum</name>
    <dbReference type="NCBI Taxonomy" id="80872"/>
    <lineage>
        <taxon>Bacteria</taxon>
        <taxon>Bacillati</taxon>
        <taxon>Actinomycetota</taxon>
        <taxon>Actinomycetes</taxon>
        <taxon>Cryptosporangiales</taxon>
        <taxon>Cryptosporangiaceae</taxon>
        <taxon>Cryptosporangium</taxon>
    </lineage>
</organism>
<dbReference type="Pfam" id="PF02770">
    <property type="entry name" value="Acyl-CoA_dh_M"/>
    <property type="match status" value="1"/>
</dbReference>
<dbReference type="InterPro" id="IPR037069">
    <property type="entry name" value="AcylCoA_DH/ox_N_sf"/>
</dbReference>
<comment type="cofactor">
    <cofactor evidence="1">
        <name>FAD</name>
        <dbReference type="ChEBI" id="CHEBI:57692"/>
    </cofactor>
</comment>
<dbReference type="SUPFAM" id="SSF56645">
    <property type="entry name" value="Acyl-CoA dehydrogenase NM domain-like"/>
    <property type="match status" value="2"/>
</dbReference>
<dbReference type="SUPFAM" id="SSF47203">
    <property type="entry name" value="Acyl-CoA dehydrogenase C-terminal domain-like"/>
    <property type="match status" value="2"/>
</dbReference>
<dbReference type="InterPro" id="IPR006091">
    <property type="entry name" value="Acyl-CoA_Oxase/DH_mid-dom"/>
</dbReference>
<evidence type="ECO:0000256" key="5">
    <source>
        <dbReference type="ARBA" id="ARBA00023002"/>
    </source>
</evidence>
<comment type="caution">
    <text evidence="9">The sequence shown here is derived from an EMBL/GenBank/DDBJ whole genome shotgun (WGS) entry which is preliminary data.</text>
</comment>
<feature type="domain" description="Acyl-CoA dehydrogenase/oxidase N-terminal" evidence="8">
    <location>
        <begin position="6"/>
        <end position="115"/>
    </location>
</feature>
<evidence type="ECO:0000259" key="7">
    <source>
        <dbReference type="Pfam" id="PF02770"/>
    </source>
</evidence>
<evidence type="ECO:0000259" key="8">
    <source>
        <dbReference type="Pfam" id="PF02771"/>
    </source>
</evidence>
<dbReference type="Gene3D" id="1.10.540.10">
    <property type="entry name" value="Acyl-CoA dehydrogenase/oxidase, N-terminal domain"/>
    <property type="match status" value="2"/>
</dbReference>
<dbReference type="EMBL" id="BAAAGX010000016">
    <property type="protein sequence ID" value="GAA0253214.1"/>
    <property type="molecule type" value="Genomic_DNA"/>
</dbReference>
<feature type="domain" description="Acyl-CoA dehydrogenase/oxidase C-terminal" evidence="6">
    <location>
        <begin position="571"/>
        <end position="713"/>
    </location>
</feature>
<dbReference type="Proteomes" id="UP001500967">
    <property type="component" value="Unassembled WGS sequence"/>
</dbReference>
<dbReference type="PANTHER" id="PTHR43292:SF4">
    <property type="entry name" value="ACYL-COA DEHYDROGENASE FADE34"/>
    <property type="match status" value="1"/>
</dbReference>
<dbReference type="Pfam" id="PF02771">
    <property type="entry name" value="Acyl-CoA_dh_N"/>
    <property type="match status" value="1"/>
</dbReference>
<dbReference type="InterPro" id="IPR013786">
    <property type="entry name" value="AcylCoA_DH/ox_N"/>
</dbReference>
<keyword evidence="4" id="KW-0274">FAD</keyword>
<keyword evidence="5" id="KW-0560">Oxidoreductase</keyword>
<dbReference type="Gene3D" id="2.40.110.10">
    <property type="entry name" value="Butyryl-CoA Dehydrogenase, subunit A, domain 2"/>
    <property type="match status" value="1"/>
</dbReference>
<accession>A0ABN0UK45</accession>
<dbReference type="InterPro" id="IPR009100">
    <property type="entry name" value="AcylCoA_DH/oxidase_NM_dom_sf"/>
</dbReference>
<dbReference type="InterPro" id="IPR052161">
    <property type="entry name" value="Mycobact_Acyl-CoA_DH"/>
</dbReference>
<name>A0ABN0UK45_9ACTN</name>
<dbReference type="PANTHER" id="PTHR43292">
    <property type="entry name" value="ACYL-COA DEHYDROGENASE"/>
    <property type="match status" value="1"/>
</dbReference>
<dbReference type="RefSeq" id="WP_344650662.1">
    <property type="nucleotide sequence ID" value="NZ_BAAAGX010000016.1"/>
</dbReference>
<keyword evidence="3" id="KW-0285">Flavoprotein</keyword>
<evidence type="ECO:0000256" key="1">
    <source>
        <dbReference type="ARBA" id="ARBA00001974"/>
    </source>
</evidence>
<evidence type="ECO:0000259" key="6">
    <source>
        <dbReference type="Pfam" id="PF00441"/>
    </source>
</evidence>
<feature type="domain" description="Acyl-CoA oxidase/dehydrogenase middle" evidence="7">
    <location>
        <begin position="464"/>
        <end position="558"/>
    </location>
</feature>
<dbReference type="InterPro" id="IPR009075">
    <property type="entry name" value="AcylCo_DH/oxidase_C"/>
</dbReference>
<evidence type="ECO:0000313" key="9">
    <source>
        <dbReference type="EMBL" id="GAA0253214.1"/>
    </source>
</evidence>
<evidence type="ECO:0000256" key="4">
    <source>
        <dbReference type="ARBA" id="ARBA00022827"/>
    </source>
</evidence>